<sequence length="43" mass="5255">MIEDFDRVSYIFRDYLFNFVKLIKENYKEDLLSIIIVIQLILA</sequence>
<gene>
    <name evidence="1" type="ORF">LCGC14_0412700</name>
</gene>
<protein>
    <submittedName>
        <fullName evidence="1">Uncharacterized protein</fullName>
    </submittedName>
</protein>
<reference evidence="1" key="1">
    <citation type="journal article" date="2015" name="Nature">
        <title>Complex archaea that bridge the gap between prokaryotes and eukaryotes.</title>
        <authorList>
            <person name="Spang A."/>
            <person name="Saw J.H."/>
            <person name="Jorgensen S.L."/>
            <person name="Zaremba-Niedzwiedzka K."/>
            <person name="Martijn J."/>
            <person name="Lind A.E."/>
            <person name="van Eijk R."/>
            <person name="Schleper C."/>
            <person name="Guy L."/>
            <person name="Ettema T.J."/>
        </authorList>
    </citation>
    <scope>NUCLEOTIDE SEQUENCE</scope>
</reference>
<organism evidence="1">
    <name type="scientific">marine sediment metagenome</name>
    <dbReference type="NCBI Taxonomy" id="412755"/>
    <lineage>
        <taxon>unclassified sequences</taxon>
        <taxon>metagenomes</taxon>
        <taxon>ecological metagenomes</taxon>
    </lineage>
</organism>
<name>A0A0F9VF62_9ZZZZ</name>
<dbReference type="AlphaFoldDB" id="A0A0F9VF62"/>
<accession>A0A0F9VF62</accession>
<comment type="caution">
    <text evidence="1">The sequence shown here is derived from an EMBL/GenBank/DDBJ whole genome shotgun (WGS) entry which is preliminary data.</text>
</comment>
<proteinExistence type="predicted"/>
<dbReference type="EMBL" id="LAZR01000366">
    <property type="protein sequence ID" value="KKN72216.1"/>
    <property type="molecule type" value="Genomic_DNA"/>
</dbReference>
<evidence type="ECO:0000313" key="1">
    <source>
        <dbReference type="EMBL" id="KKN72216.1"/>
    </source>
</evidence>